<keyword evidence="3" id="KW-1185">Reference proteome</keyword>
<dbReference type="Gene3D" id="3.30.70.100">
    <property type="match status" value="1"/>
</dbReference>
<dbReference type="PROSITE" id="PS51725">
    <property type="entry name" value="ABM"/>
    <property type="match status" value="1"/>
</dbReference>
<organism evidence="2 3">
    <name type="scientific">Hyphococcus lacteus</name>
    <dbReference type="NCBI Taxonomy" id="3143536"/>
    <lineage>
        <taxon>Bacteria</taxon>
        <taxon>Pseudomonadati</taxon>
        <taxon>Pseudomonadota</taxon>
        <taxon>Alphaproteobacteria</taxon>
        <taxon>Parvularculales</taxon>
        <taxon>Parvularculaceae</taxon>
        <taxon>Hyphococcus</taxon>
    </lineage>
</organism>
<evidence type="ECO:0000259" key="1">
    <source>
        <dbReference type="PROSITE" id="PS51725"/>
    </source>
</evidence>
<dbReference type="EMBL" id="JBEHZE010000001">
    <property type="protein sequence ID" value="MEX6633853.1"/>
    <property type="molecule type" value="Genomic_DNA"/>
</dbReference>
<dbReference type="InterPro" id="IPR007138">
    <property type="entry name" value="ABM_dom"/>
</dbReference>
<proteinExistence type="predicted"/>
<feature type="domain" description="ABM" evidence="1">
    <location>
        <begin position="1"/>
        <end position="68"/>
    </location>
</feature>
<dbReference type="Pfam" id="PF03992">
    <property type="entry name" value="ABM"/>
    <property type="match status" value="1"/>
</dbReference>
<dbReference type="PANTHER" id="PTHR37811:SF2">
    <property type="entry name" value="ABM DOMAIN-CONTAINING PROTEIN"/>
    <property type="match status" value="1"/>
</dbReference>
<keyword evidence="2" id="KW-0560">Oxidoreductase</keyword>
<protein>
    <submittedName>
        <fullName evidence="2">Antibiotic biosynthesis monooxygenase</fullName>
        <ecNumber evidence="2">1.14.-.-</ecNumber>
    </submittedName>
</protein>
<dbReference type="Proteomes" id="UP001560685">
    <property type="component" value="Unassembled WGS sequence"/>
</dbReference>
<dbReference type="PANTHER" id="PTHR37811">
    <property type="entry name" value="BLL5343 PROTEIN"/>
    <property type="match status" value="1"/>
</dbReference>
<keyword evidence="2" id="KW-0503">Monooxygenase</keyword>
<comment type="caution">
    <text evidence="2">The sequence shown here is derived from an EMBL/GenBank/DDBJ whole genome shotgun (WGS) entry which is preliminary data.</text>
</comment>
<evidence type="ECO:0000313" key="2">
    <source>
        <dbReference type="EMBL" id="MEX6633853.1"/>
    </source>
</evidence>
<dbReference type="EC" id="1.14.-.-" evidence="2"/>
<evidence type="ECO:0000313" key="3">
    <source>
        <dbReference type="Proteomes" id="UP001560685"/>
    </source>
</evidence>
<accession>A0ABV3Z5Y5</accession>
<dbReference type="GO" id="GO:0004497">
    <property type="term" value="F:monooxygenase activity"/>
    <property type="evidence" value="ECO:0007669"/>
    <property type="project" value="UniProtKB-KW"/>
</dbReference>
<name>A0ABV3Z5Y5_9PROT</name>
<dbReference type="SUPFAM" id="SSF54909">
    <property type="entry name" value="Dimeric alpha+beta barrel"/>
    <property type="match status" value="1"/>
</dbReference>
<dbReference type="InterPro" id="IPR011008">
    <property type="entry name" value="Dimeric_a/b-barrel"/>
</dbReference>
<dbReference type="InterPro" id="IPR052936">
    <property type="entry name" value="Jasmonate_Hydroxylase-like"/>
</dbReference>
<gene>
    <name evidence="2" type="ORF">ABFZ84_09870</name>
</gene>
<sequence length="79" mass="9044">MANHMETLAATMPGFLGVESARNDDGFGITVSYWETEAAIANWKKNVDHIEAQRLGRSDWYKDYSVRVTKVERTYGMKK</sequence>
<reference evidence="2 3" key="1">
    <citation type="submission" date="2024-05" db="EMBL/GenBank/DDBJ databases">
        <title>Three bacterial strains, DH-69, EH-24, and ECK-19 isolated from coastal sediments.</title>
        <authorList>
            <person name="Ye Y.-Q."/>
            <person name="Du Z.-J."/>
        </authorList>
    </citation>
    <scope>NUCLEOTIDE SEQUENCE [LARGE SCALE GENOMIC DNA]</scope>
    <source>
        <strain evidence="2 3">ECK-19</strain>
    </source>
</reference>
<dbReference type="RefSeq" id="WP_369313853.1">
    <property type="nucleotide sequence ID" value="NZ_JBEHZE010000001.1"/>
</dbReference>